<keyword evidence="5" id="KW-0339">Growth factor</keyword>
<evidence type="ECO:0000313" key="8">
    <source>
        <dbReference type="EMBL" id="KAK2088531.1"/>
    </source>
</evidence>
<evidence type="ECO:0000256" key="5">
    <source>
        <dbReference type="RuleBase" id="RU000354"/>
    </source>
</evidence>
<reference evidence="8 9" key="1">
    <citation type="submission" date="2023-05" db="EMBL/GenBank/DDBJ databases">
        <title>B98-5 Cell Line De Novo Hybrid Assembly: An Optical Mapping Approach.</title>
        <authorList>
            <person name="Kananen K."/>
            <person name="Auerbach J.A."/>
            <person name="Kautto E."/>
            <person name="Blachly J.S."/>
        </authorList>
    </citation>
    <scope>NUCLEOTIDE SEQUENCE [LARGE SCALE GENOMIC DNA]</scope>
    <source>
        <strain evidence="8">B95-8</strain>
        <tissue evidence="8">Cell line</tissue>
    </source>
</reference>
<evidence type="ECO:0000256" key="2">
    <source>
        <dbReference type="ARBA" id="ARBA00006656"/>
    </source>
</evidence>
<evidence type="ECO:0000256" key="3">
    <source>
        <dbReference type="ARBA" id="ARBA00022525"/>
    </source>
</evidence>
<feature type="domain" description="TGF-beta family profile" evidence="7">
    <location>
        <begin position="32"/>
        <end position="83"/>
    </location>
</feature>
<name>A0ABQ9TUQ3_SAGOE</name>
<evidence type="ECO:0000256" key="6">
    <source>
        <dbReference type="SAM" id="MobiDB-lite"/>
    </source>
</evidence>
<keyword evidence="3" id="KW-0964">Secreted</keyword>
<evidence type="ECO:0000256" key="4">
    <source>
        <dbReference type="ARBA" id="ARBA00023180"/>
    </source>
</evidence>
<evidence type="ECO:0000313" key="9">
    <source>
        <dbReference type="Proteomes" id="UP001266305"/>
    </source>
</evidence>
<dbReference type="Gene3D" id="2.10.90.10">
    <property type="entry name" value="Cystine-knot cytokines"/>
    <property type="match status" value="1"/>
</dbReference>
<dbReference type="InterPro" id="IPR001839">
    <property type="entry name" value="TGF-b_C"/>
</dbReference>
<evidence type="ECO:0000256" key="1">
    <source>
        <dbReference type="ARBA" id="ARBA00004613"/>
    </source>
</evidence>
<dbReference type="Pfam" id="PF00019">
    <property type="entry name" value="TGF_beta"/>
    <property type="match status" value="1"/>
</dbReference>
<dbReference type="PANTHER" id="PTHR11848">
    <property type="entry name" value="TGF-BETA FAMILY"/>
    <property type="match status" value="1"/>
</dbReference>
<protein>
    <submittedName>
        <fullName evidence="8">Transforming growth factor beta-1 proprotein</fullName>
    </submittedName>
</protein>
<dbReference type="SMART" id="SM00204">
    <property type="entry name" value="TGFB"/>
    <property type="match status" value="1"/>
</dbReference>
<gene>
    <name evidence="8" type="primary">TGFB1_1</name>
    <name evidence="8" type="ORF">P7K49_034438</name>
</gene>
<dbReference type="InterPro" id="IPR029034">
    <property type="entry name" value="Cystine-knot_cytokine"/>
</dbReference>
<keyword evidence="9" id="KW-1185">Reference proteome</keyword>
<evidence type="ECO:0000259" key="7">
    <source>
        <dbReference type="PROSITE" id="PS51362"/>
    </source>
</evidence>
<keyword evidence="4" id="KW-0325">Glycoprotein</keyword>
<feature type="region of interest" description="Disordered" evidence="6">
    <location>
        <begin position="1"/>
        <end position="20"/>
    </location>
</feature>
<dbReference type="SUPFAM" id="SSF57501">
    <property type="entry name" value="Cystine-knot cytokines"/>
    <property type="match status" value="1"/>
</dbReference>
<dbReference type="PROSITE" id="PS51362">
    <property type="entry name" value="TGF_BETA_2"/>
    <property type="match status" value="1"/>
</dbReference>
<dbReference type="EMBL" id="JASSZA010000019">
    <property type="protein sequence ID" value="KAK2088531.1"/>
    <property type="molecule type" value="Genomic_DNA"/>
</dbReference>
<proteinExistence type="inferred from homology"/>
<dbReference type="Proteomes" id="UP001266305">
    <property type="component" value="Unassembled WGS sequence"/>
</dbReference>
<comment type="caution">
    <text evidence="8">The sequence shown here is derived from an EMBL/GenBank/DDBJ whole genome shotgun (WGS) entry which is preliminary data.</text>
</comment>
<accession>A0ABQ9TUQ3</accession>
<dbReference type="PANTHER" id="PTHR11848:SF125">
    <property type="entry name" value="TRANSFORMING GROWTH FACTOR BETA-1 PROPROTEIN"/>
    <property type="match status" value="1"/>
</dbReference>
<comment type="subcellular location">
    <subcellularLocation>
        <location evidence="1">Secreted</location>
    </subcellularLocation>
</comment>
<dbReference type="InterPro" id="IPR015615">
    <property type="entry name" value="TGF-beta-rel"/>
</dbReference>
<sequence length="83" mass="9360">MEEDKRDRIGDGKMRTGKRGETKWERLAQLEVLALYNQHNPGASAAPCCVPQALEPLPIVYYVGRKPKVEQLSNMIVRSCKCS</sequence>
<comment type="similarity">
    <text evidence="2 5">Belongs to the TGF-beta family.</text>
</comment>
<organism evidence="8 9">
    <name type="scientific">Saguinus oedipus</name>
    <name type="common">Cotton-top tamarin</name>
    <name type="synonym">Oedipomidas oedipus</name>
    <dbReference type="NCBI Taxonomy" id="9490"/>
    <lineage>
        <taxon>Eukaryota</taxon>
        <taxon>Metazoa</taxon>
        <taxon>Chordata</taxon>
        <taxon>Craniata</taxon>
        <taxon>Vertebrata</taxon>
        <taxon>Euteleostomi</taxon>
        <taxon>Mammalia</taxon>
        <taxon>Eutheria</taxon>
        <taxon>Euarchontoglires</taxon>
        <taxon>Primates</taxon>
        <taxon>Haplorrhini</taxon>
        <taxon>Platyrrhini</taxon>
        <taxon>Cebidae</taxon>
        <taxon>Callitrichinae</taxon>
        <taxon>Saguinus</taxon>
    </lineage>
</organism>